<dbReference type="InterPro" id="IPR003439">
    <property type="entry name" value="ABC_transporter-like_ATP-bd"/>
</dbReference>
<feature type="transmembrane region" description="Helical" evidence="7">
    <location>
        <begin position="7"/>
        <end position="28"/>
    </location>
</feature>
<proteinExistence type="predicted"/>
<dbReference type="AlphaFoldDB" id="A0A8J8MBV9"/>
<evidence type="ECO:0000256" key="7">
    <source>
        <dbReference type="SAM" id="Phobius"/>
    </source>
</evidence>
<name>A0A8J8MBV9_9FIRM</name>
<keyword evidence="3" id="KW-0547">Nucleotide-binding</keyword>
<dbReference type="GO" id="GO:0140359">
    <property type="term" value="F:ABC-type transporter activity"/>
    <property type="evidence" value="ECO:0007669"/>
    <property type="project" value="InterPro"/>
</dbReference>
<feature type="transmembrane region" description="Helical" evidence="7">
    <location>
        <begin position="638"/>
        <end position="657"/>
    </location>
</feature>
<dbReference type="Gene3D" id="1.20.1560.10">
    <property type="entry name" value="ABC transporter type 1, transmembrane domain"/>
    <property type="match status" value="1"/>
</dbReference>
<keyword evidence="2 7" id="KW-0812">Transmembrane</keyword>
<gene>
    <name evidence="10" type="ORF">HYG85_13265</name>
</gene>
<evidence type="ECO:0000256" key="3">
    <source>
        <dbReference type="ARBA" id="ARBA00022741"/>
    </source>
</evidence>
<evidence type="ECO:0000313" key="11">
    <source>
        <dbReference type="Proteomes" id="UP000677305"/>
    </source>
</evidence>
<dbReference type="SUPFAM" id="SSF52540">
    <property type="entry name" value="P-loop containing nucleoside triphosphate hydrolases"/>
    <property type="match status" value="1"/>
</dbReference>
<accession>A0A8J8MBV9</accession>
<evidence type="ECO:0000256" key="1">
    <source>
        <dbReference type="ARBA" id="ARBA00004651"/>
    </source>
</evidence>
<dbReference type="InterPro" id="IPR003593">
    <property type="entry name" value="AAA+_ATPase"/>
</dbReference>
<evidence type="ECO:0000259" key="8">
    <source>
        <dbReference type="PROSITE" id="PS50893"/>
    </source>
</evidence>
<dbReference type="InterPro" id="IPR050491">
    <property type="entry name" value="AmpC-like"/>
</dbReference>
<dbReference type="Pfam" id="PF00005">
    <property type="entry name" value="ABC_tran"/>
    <property type="match status" value="1"/>
</dbReference>
<dbReference type="GO" id="GO:0015833">
    <property type="term" value="P:peptide transport"/>
    <property type="evidence" value="ECO:0007669"/>
    <property type="project" value="InterPro"/>
</dbReference>
<reference evidence="10 11" key="1">
    <citation type="submission" date="2020-07" db="EMBL/GenBank/DDBJ databases">
        <title>Vallitalea guaymasensis genome.</title>
        <authorList>
            <person name="Postec A."/>
        </authorList>
    </citation>
    <scope>NUCLEOTIDE SEQUENCE [LARGE SCALE GENOMIC DNA]</scope>
    <source>
        <strain evidence="10 11">Ra1766G1</strain>
    </source>
</reference>
<feature type="transmembrane region" description="Helical" evidence="7">
    <location>
        <begin position="721"/>
        <end position="745"/>
    </location>
</feature>
<dbReference type="GO" id="GO:0005886">
    <property type="term" value="C:plasma membrane"/>
    <property type="evidence" value="ECO:0007669"/>
    <property type="project" value="UniProtKB-SubCell"/>
</dbReference>
<feature type="domain" description="ABC transmembrane type-1" evidence="9">
    <location>
        <begin position="508"/>
        <end position="780"/>
    </location>
</feature>
<dbReference type="PROSITE" id="PS50929">
    <property type="entry name" value="ABC_TM1F"/>
    <property type="match status" value="1"/>
</dbReference>
<feature type="domain" description="ABC transporter" evidence="8">
    <location>
        <begin position="817"/>
        <end position="1031"/>
    </location>
</feature>
<dbReference type="PANTHER" id="PTHR46825">
    <property type="entry name" value="D-ALANYL-D-ALANINE-CARBOXYPEPTIDASE/ENDOPEPTIDASE AMPH"/>
    <property type="match status" value="1"/>
</dbReference>
<evidence type="ECO:0000256" key="5">
    <source>
        <dbReference type="ARBA" id="ARBA00022989"/>
    </source>
</evidence>
<feature type="transmembrane region" description="Helical" evidence="7">
    <location>
        <begin position="393"/>
        <end position="414"/>
    </location>
</feature>
<evidence type="ECO:0000256" key="2">
    <source>
        <dbReference type="ARBA" id="ARBA00022692"/>
    </source>
</evidence>
<dbReference type="Gene3D" id="3.40.710.10">
    <property type="entry name" value="DD-peptidase/beta-lactamase superfamily"/>
    <property type="match status" value="1"/>
</dbReference>
<evidence type="ECO:0000259" key="9">
    <source>
        <dbReference type="PROSITE" id="PS50929"/>
    </source>
</evidence>
<dbReference type="PANTHER" id="PTHR46825:SF9">
    <property type="entry name" value="BETA-LACTAMASE-RELATED DOMAIN-CONTAINING PROTEIN"/>
    <property type="match status" value="1"/>
</dbReference>
<dbReference type="InterPro" id="IPR012338">
    <property type="entry name" value="Beta-lactam/transpept-like"/>
</dbReference>
<dbReference type="GO" id="GO:1904680">
    <property type="term" value="F:peptide transmembrane transporter activity"/>
    <property type="evidence" value="ECO:0007669"/>
    <property type="project" value="InterPro"/>
</dbReference>
<dbReference type="GO" id="GO:0016887">
    <property type="term" value="F:ATP hydrolysis activity"/>
    <property type="evidence" value="ECO:0007669"/>
    <property type="project" value="InterPro"/>
</dbReference>
<organism evidence="10 11">
    <name type="scientific">Vallitalea guaymasensis</name>
    <dbReference type="NCBI Taxonomy" id="1185412"/>
    <lineage>
        <taxon>Bacteria</taxon>
        <taxon>Bacillati</taxon>
        <taxon>Bacillota</taxon>
        <taxon>Clostridia</taxon>
        <taxon>Lachnospirales</taxon>
        <taxon>Vallitaleaceae</taxon>
        <taxon>Vallitalea</taxon>
    </lineage>
</organism>
<evidence type="ECO:0000256" key="6">
    <source>
        <dbReference type="ARBA" id="ARBA00023136"/>
    </source>
</evidence>
<keyword evidence="11" id="KW-1185">Reference proteome</keyword>
<keyword evidence="5 7" id="KW-1133">Transmembrane helix</keyword>
<dbReference type="Proteomes" id="UP000677305">
    <property type="component" value="Chromosome"/>
</dbReference>
<dbReference type="SUPFAM" id="SSF90123">
    <property type="entry name" value="ABC transporter transmembrane region"/>
    <property type="match status" value="1"/>
</dbReference>
<feature type="transmembrane region" description="Helical" evidence="7">
    <location>
        <begin position="611"/>
        <end position="632"/>
    </location>
</feature>
<keyword evidence="4" id="KW-0067">ATP-binding</keyword>
<feature type="transmembrane region" description="Helical" evidence="7">
    <location>
        <begin position="536"/>
        <end position="554"/>
    </location>
</feature>
<dbReference type="Gene3D" id="3.40.50.300">
    <property type="entry name" value="P-loop containing nucleotide triphosphate hydrolases"/>
    <property type="match status" value="1"/>
</dbReference>
<dbReference type="InterPro" id="IPR011527">
    <property type="entry name" value="ABC1_TM_dom"/>
</dbReference>
<dbReference type="PROSITE" id="PS50893">
    <property type="entry name" value="ABC_TRANSPORTER_2"/>
    <property type="match status" value="1"/>
</dbReference>
<protein>
    <submittedName>
        <fullName evidence="10">Cyclic peptide export ABC transporter</fullName>
    </submittedName>
</protein>
<evidence type="ECO:0000256" key="4">
    <source>
        <dbReference type="ARBA" id="ARBA00022840"/>
    </source>
</evidence>
<dbReference type="InterPro" id="IPR027417">
    <property type="entry name" value="P-loop_NTPase"/>
</dbReference>
<feature type="transmembrane region" description="Helical" evidence="7">
    <location>
        <begin position="435"/>
        <end position="453"/>
    </location>
</feature>
<dbReference type="InterPro" id="IPR005898">
    <property type="entry name" value="Cyc_pep_transpt_SyrD/YojI"/>
</dbReference>
<dbReference type="InterPro" id="IPR036640">
    <property type="entry name" value="ABC1_TM_sf"/>
</dbReference>
<keyword evidence="6 7" id="KW-0472">Membrane</keyword>
<dbReference type="GO" id="GO:0005524">
    <property type="term" value="F:ATP binding"/>
    <property type="evidence" value="ECO:0007669"/>
    <property type="project" value="UniProtKB-KW"/>
</dbReference>
<feature type="transmembrane region" description="Helical" evidence="7">
    <location>
        <begin position="757"/>
        <end position="779"/>
    </location>
</feature>
<sequence length="1031" mass="116996">MKRKITILCLFAVIVVGVVVYSILHFSYDDVSNDKDAIINSTIQKTMDKGNIPGLSLCYIDGNDTYINSFGYSELDDKTKVDNSTLFQIGSNSKAFTAFAVSQLIKENKIELDGKVSDYLDNFYLNYYKSYRGKKYNGQVDVTIEQLLHHTSGIPTNSIVDIPESNDENSLHDTVYGFSNMSLKNYPGSRFEYATINYDILGLIIEKVTGESYEKYMQDNVFDKFGLTNTTAEQVSNISSGYKESLFGIKKYDAPVYKGNTPAGYIVSDIEDMCRWIKIQMGMISTEDSELLQMTHEANHANSTGLNNAYYASGWYCNETVDGKLVFHGGDNPNFSSFILFNSEKKIGVCVLANVNSVYTTSLTEKIYNILEGNHRIVKAEDTVGILNNISRFIIGFFLIFIIAVIVLIIKQIIRISYLKKHKTDNYIKTNYKNAVVLGVILTAFIVGMRFIPRLFFANAGWEFARVWMPDSLYIAANVVSVGLVCFFIYYVLSSYKVSDETYNLVPLVIVSAISGFGNSMIIFMINMAISRGERFDKVLFIYFIIGLLIYIFGQRIVRFDLIKISNEIIYKKRMDITSKVLESNYEQFSSLDSGQIETVLNNDTEVISNFSNVLITGLTSLITIICCFVYLGIVSIYGLGIVLGVVLIAVSLYMLIMKNANGHLEKARTSQNVFFKRIGDMIGGFKELSLNHDKKISYKQDMKETCEDYKDKIKKGSYKFAGVFIVGESLFTIVIGAIVFIFPIVFKNQNMHLREYVFVLLYVTGPINAVLNAVPNVIRTKISWNRIGELIKKLDISCEDTDASSKNDRIHDFHSIKIVDGRYKYKVEDENGFEIGPINAEFGKGQISFIVGGNGSGKTTLVKLLTGLYKPVEGKIYINNKKVMLDELGKYYTTVFSDFYLFDKLYGVNIEGKEGAIEEYLKELGLFEKVSIKENEFSTVKLSTGQRKRLALLISYLEDKPIFLFDEWAADQDPVFREFFYTELLPKLKEKGKCIIAITHDDRYFNLADQVICMEFGKVKDQNYNLLEYY</sequence>
<dbReference type="SUPFAM" id="SSF56601">
    <property type="entry name" value="beta-lactamase/transpeptidase-like"/>
    <property type="match status" value="1"/>
</dbReference>
<dbReference type="InterPro" id="IPR001466">
    <property type="entry name" value="Beta-lactam-related"/>
</dbReference>
<dbReference type="KEGG" id="vgu:HYG85_13265"/>
<dbReference type="EMBL" id="CP058561">
    <property type="protein sequence ID" value="QUH29825.1"/>
    <property type="molecule type" value="Genomic_DNA"/>
</dbReference>
<dbReference type="RefSeq" id="WP_212690079.1">
    <property type="nucleotide sequence ID" value="NZ_CP058561.1"/>
</dbReference>
<feature type="transmembrane region" description="Helical" evidence="7">
    <location>
        <begin position="473"/>
        <end position="493"/>
    </location>
</feature>
<feature type="transmembrane region" description="Helical" evidence="7">
    <location>
        <begin position="505"/>
        <end position="530"/>
    </location>
</feature>
<dbReference type="NCBIfam" id="TIGR01194">
    <property type="entry name" value="cyc_pep_trnsptr"/>
    <property type="match status" value="1"/>
</dbReference>
<dbReference type="SMART" id="SM00382">
    <property type="entry name" value="AAA"/>
    <property type="match status" value="1"/>
</dbReference>
<comment type="subcellular location">
    <subcellularLocation>
        <location evidence="1">Cell membrane</location>
        <topology evidence="1">Multi-pass membrane protein</topology>
    </subcellularLocation>
</comment>
<evidence type="ECO:0000313" key="10">
    <source>
        <dbReference type="EMBL" id="QUH29825.1"/>
    </source>
</evidence>
<dbReference type="Pfam" id="PF00144">
    <property type="entry name" value="Beta-lactamase"/>
    <property type="match status" value="1"/>
</dbReference>